<dbReference type="PANTHER" id="PTHR42948:SF1">
    <property type="entry name" value="TRANSPORTER"/>
    <property type="match status" value="1"/>
</dbReference>
<feature type="transmembrane region" description="Helical" evidence="7">
    <location>
        <begin position="261"/>
        <end position="285"/>
    </location>
</feature>
<dbReference type="NCBIfam" id="NF037979">
    <property type="entry name" value="Na_transp"/>
    <property type="match status" value="1"/>
</dbReference>
<dbReference type="InterPro" id="IPR000175">
    <property type="entry name" value="Na/ntran_symport"/>
</dbReference>
<keyword evidence="6" id="KW-0769">Symport</keyword>
<feature type="transmembrane region" description="Helical" evidence="7">
    <location>
        <begin position="352"/>
        <end position="370"/>
    </location>
</feature>
<dbReference type="CDD" id="cd10336">
    <property type="entry name" value="SLC6sbd_Tyt1-Like"/>
    <property type="match status" value="1"/>
</dbReference>
<keyword evidence="3 6" id="KW-0812">Transmembrane</keyword>
<dbReference type="PROSITE" id="PS00610">
    <property type="entry name" value="NA_NEUROTRAN_SYMP_1"/>
    <property type="match status" value="1"/>
</dbReference>
<keyword evidence="4 7" id="KW-1133">Transmembrane helix</keyword>
<reference evidence="8" key="1">
    <citation type="submission" date="2020-10" db="EMBL/GenBank/DDBJ databases">
        <authorList>
            <person name="Gilroy R."/>
        </authorList>
    </citation>
    <scope>NUCLEOTIDE SEQUENCE</scope>
    <source>
        <strain evidence="8">10532</strain>
    </source>
</reference>
<evidence type="ECO:0000256" key="2">
    <source>
        <dbReference type="ARBA" id="ARBA00022448"/>
    </source>
</evidence>
<organism evidence="8 9">
    <name type="scientific">Candidatus Gallitreponema excrementavium</name>
    <dbReference type="NCBI Taxonomy" id="2840840"/>
    <lineage>
        <taxon>Bacteria</taxon>
        <taxon>Pseudomonadati</taxon>
        <taxon>Spirochaetota</taxon>
        <taxon>Spirochaetia</taxon>
        <taxon>Spirochaetales</taxon>
        <taxon>Candidatus Gallitreponema</taxon>
    </lineage>
</organism>
<evidence type="ECO:0000256" key="5">
    <source>
        <dbReference type="ARBA" id="ARBA00023136"/>
    </source>
</evidence>
<keyword evidence="2 6" id="KW-0813">Transport</keyword>
<feature type="transmembrane region" description="Helical" evidence="7">
    <location>
        <begin position="390"/>
        <end position="408"/>
    </location>
</feature>
<sequence length="465" mass="50909">MSEKNQRETLASRLGFILLSAGCAIGLGNVWRFPYITGKYGGAAFVVMYLIFLVIFGLPIMVMEFSVGRASKRSVAGSFQALEPAGTKWHWYSYFAIAGNYLLMMFYTTVAGWMMAYFYFTLTGELQGLSTAEVGDFFNKTLANPAEMLYWMVITVAIGFTICSFGLREGVEKATKFMMSGLFIIMLILVFRSVTLPGAGEGLKFYLMPDFKNMVGNGFGEAVYAAMGQAFFTLSLGIGAMAIFGSYIGRDRSLTGETLNILGLDTAVALLAGLIIFPACAAFGVDAGAGPGLIFVTLPNVFNSMIGGRLWGSLFFIFMTFAAMTTVVAVFENITAYSMESFKLSRKKAVKINVLLVTLLSIPCALGFSVFSKFAPLGAGSTVLDLEDFLVSNTLLPLGSLVYLFFCCSKKGWGWDNFIEEADAGNGIKFPRNRVFRIYVSYVIPVIVLAIFVMGYWEKIKLIFS</sequence>
<dbReference type="SUPFAM" id="SSF161070">
    <property type="entry name" value="SNF-like"/>
    <property type="match status" value="1"/>
</dbReference>
<feature type="transmembrane region" description="Helical" evidence="7">
    <location>
        <begin position="101"/>
        <end position="120"/>
    </location>
</feature>
<dbReference type="PRINTS" id="PR00176">
    <property type="entry name" value="NANEUSMPORT"/>
</dbReference>
<evidence type="ECO:0000256" key="7">
    <source>
        <dbReference type="SAM" id="Phobius"/>
    </source>
</evidence>
<dbReference type="PROSITE" id="PS50267">
    <property type="entry name" value="NA_NEUROTRAN_SYMP_3"/>
    <property type="match status" value="1"/>
</dbReference>
<feature type="transmembrane region" description="Helical" evidence="7">
    <location>
        <begin position="179"/>
        <end position="199"/>
    </location>
</feature>
<evidence type="ECO:0000313" key="8">
    <source>
        <dbReference type="EMBL" id="MBO8456754.1"/>
    </source>
</evidence>
<dbReference type="GO" id="GO:0015293">
    <property type="term" value="F:symporter activity"/>
    <property type="evidence" value="ECO:0007669"/>
    <property type="project" value="UniProtKB-KW"/>
</dbReference>
<dbReference type="InterPro" id="IPR037272">
    <property type="entry name" value="SNS_sf"/>
</dbReference>
<dbReference type="Proteomes" id="UP000823638">
    <property type="component" value="Unassembled WGS sequence"/>
</dbReference>
<dbReference type="GO" id="GO:0016020">
    <property type="term" value="C:membrane"/>
    <property type="evidence" value="ECO:0007669"/>
    <property type="project" value="UniProtKB-SubCell"/>
</dbReference>
<feature type="transmembrane region" description="Helical" evidence="7">
    <location>
        <begin position="43"/>
        <end position="63"/>
    </location>
</feature>
<feature type="transmembrane region" description="Helical" evidence="7">
    <location>
        <begin position="438"/>
        <end position="457"/>
    </location>
</feature>
<feature type="transmembrane region" description="Helical" evidence="7">
    <location>
        <begin position="148"/>
        <end position="167"/>
    </location>
</feature>
<comment type="similarity">
    <text evidence="6">Belongs to the sodium:neurotransmitter symporter (SNF) (TC 2.A.22) family.</text>
</comment>
<evidence type="ECO:0000256" key="1">
    <source>
        <dbReference type="ARBA" id="ARBA00004141"/>
    </source>
</evidence>
<dbReference type="EMBL" id="JADIMM010000017">
    <property type="protein sequence ID" value="MBO8456754.1"/>
    <property type="molecule type" value="Genomic_DNA"/>
</dbReference>
<dbReference type="AlphaFoldDB" id="A0A9D9N1D7"/>
<dbReference type="Pfam" id="PF00209">
    <property type="entry name" value="SNF"/>
    <property type="match status" value="2"/>
</dbReference>
<name>A0A9D9N1D7_9SPIR</name>
<comment type="subcellular location">
    <subcellularLocation>
        <location evidence="1">Membrane</location>
        <topology evidence="1">Multi-pass membrane protein</topology>
    </subcellularLocation>
</comment>
<proteinExistence type="inferred from homology"/>
<comment type="caution">
    <text evidence="8">The sequence shown here is derived from an EMBL/GenBank/DDBJ whole genome shotgun (WGS) entry which is preliminary data.</text>
</comment>
<protein>
    <recommendedName>
        <fullName evidence="6">Transporter</fullName>
    </recommendedName>
</protein>
<keyword evidence="5 7" id="KW-0472">Membrane</keyword>
<dbReference type="PANTHER" id="PTHR42948">
    <property type="entry name" value="TRANSPORTER"/>
    <property type="match status" value="1"/>
</dbReference>
<feature type="transmembrane region" description="Helical" evidence="7">
    <location>
        <begin position="310"/>
        <end position="331"/>
    </location>
</feature>
<evidence type="ECO:0000256" key="4">
    <source>
        <dbReference type="ARBA" id="ARBA00022989"/>
    </source>
</evidence>
<evidence type="ECO:0000256" key="6">
    <source>
        <dbReference type="RuleBase" id="RU003732"/>
    </source>
</evidence>
<gene>
    <name evidence="8" type="ORF">IAA81_00810</name>
</gene>
<evidence type="ECO:0000313" key="9">
    <source>
        <dbReference type="Proteomes" id="UP000823638"/>
    </source>
</evidence>
<feature type="transmembrane region" description="Helical" evidence="7">
    <location>
        <begin position="12"/>
        <end position="31"/>
    </location>
</feature>
<dbReference type="InterPro" id="IPR047218">
    <property type="entry name" value="YocR/YhdH-like"/>
</dbReference>
<feature type="transmembrane region" description="Helical" evidence="7">
    <location>
        <begin position="222"/>
        <end position="249"/>
    </location>
</feature>
<evidence type="ECO:0000256" key="3">
    <source>
        <dbReference type="ARBA" id="ARBA00022692"/>
    </source>
</evidence>
<reference evidence="8" key="2">
    <citation type="journal article" date="2021" name="PeerJ">
        <title>Extensive microbial diversity within the chicken gut microbiome revealed by metagenomics and culture.</title>
        <authorList>
            <person name="Gilroy R."/>
            <person name="Ravi A."/>
            <person name="Getino M."/>
            <person name="Pursley I."/>
            <person name="Horton D.L."/>
            <person name="Alikhan N.F."/>
            <person name="Baker D."/>
            <person name="Gharbi K."/>
            <person name="Hall N."/>
            <person name="Watson M."/>
            <person name="Adriaenssens E.M."/>
            <person name="Foster-Nyarko E."/>
            <person name="Jarju S."/>
            <person name="Secka A."/>
            <person name="Antonio M."/>
            <person name="Oren A."/>
            <person name="Chaudhuri R.R."/>
            <person name="La Ragione R."/>
            <person name="Hildebrand F."/>
            <person name="Pallen M.J."/>
        </authorList>
    </citation>
    <scope>NUCLEOTIDE SEQUENCE</scope>
    <source>
        <strain evidence="8">10532</strain>
    </source>
</reference>
<accession>A0A9D9N1D7</accession>